<gene>
    <name evidence="2" type="ORF">RHGRI_013198</name>
</gene>
<dbReference type="AlphaFoldDB" id="A0AAV6K4S4"/>
<dbReference type="EMBL" id="JACTNZ010000005">
    <property type="protein sequence ID" value="KAG5547425.1"/>
    <property type="molecule type" value="Genomic_DNA"/>
</dbReference>
<reference evidence="2" key="1">
    <citation type="submission" date="2020-08" db="EMBL/GenBank/DDBJ databases">
        <title>Plant Genome Project.</title>
        <authorList>
            <person name="Zhang R.-G."/>
        </authorList>
    </citation>
    <scope>NUCLEOTIDE SEQUENCE</scope>
    <source>
        <strain evidence="2">WSP0</strain>
        <tissue evidence="2">Leaf</tissue>
    </source>
</reference>
<evidence type="ECO:0000313" key="2">
    <source>
        <dbReference type="EMBL" id="KAG5547425.1"/>
    </source>
</evidence>
<feature type="signal peptide" evidence="1">
    <location>
        <begin position="1"/>
        <end position="20"/>
    </location>
</feature>
<feature type="chain" id="PRO_5043585657" evidence="1">
    <location>
        <begin position="21"/>
        <end position="116"/>
    </location>
</feature>
<comment type="caution">
    <text evidence="2">The sequence shown here is derived from an EMBL/GenBank/DDBJ whole genome shotgun (WGS) entry which is preliminary data.</text>
</comment>
<name>A0AAV6K4S4_9ERIC</name>
<evidence type="ECO:0000313" key="3">
    <source>
        <dbReference type="Proteomes" id="UP000823749"/>
    </source>
</evidence>
<accession>A0AAV6K4S4</accession>
<sequence length="116" mass="12956">MEIVPYLYFFLFLIQNLLQAYPLVSSPYGWGKHAVAEGCKTTRFLSCQGHKISLAISNCPTSPAFLFGENVMPSTKFGVFVHLFLMDLLHRLQEQADSFDAREVAVSMGLANHTSP</sequence>
<evidence type="ECO:0000256" key="1">
    <source>
        <dbReference type="SAM" id="SignalP"/>
    </source>
</evidence>
<organism evidence="2 3">
    <name type="scientific">Rhododendron griersonianum</name>
    <dbReference type="NCBI Taxonomy" id="479676"/>
    <lineage>
        <taxon>Eukaryota</taxon>
        <taxon>Viridiplantae</taxon>
        <taxon>Streptophyta</taxon>
        <taxon>Embryophyta</taxon>
        <taxon>Tracheophyta</taxon>
        <taxon>Spermatophyta</taxon>
        <taxon>Magnoliopsida</taxon>
        <taxon>eudicotyledons</taxon>
        <taxon>Gunneridae</taxon>
        <taxon>Pentapetalae</taxon>
        <taxon>asterids</taxon>
        <taxon>Ericales</taxon>
        <taxon>Ericaceae</taxon>
        <taxon>Ericoideae</taxon>
        <taxon>Rhodoreae</taxon>
        <taxon>Rhododendron</taxon>
    </lineage>
</organism>
<protein>
    <submittedName>
        <fullName evidence="2">Uncharacterized protein</fullName>
    </submittedName>
</protein>
<keyword evidence="1" id="KW-0732">Signal</keyword>
<dbReference type="Proteomes" id="UP000823749">
    <property type="component" value="Chromosome 5"/>
</dbReference>
<proteinExistence type="predicted"/>
<keyword evidence="3" id="KW-1185">Reference proteome</keyword>